<dbReference type="Proteomes" id="UP000799436">
    <property type="component" value="Unassembled WGS sequence"/>
</dbReference>
<name>A0A6G1LI65_9PEZI</name>
<dbReference type="EMBL" id="ML995817">
    <property type="protein sequence ID" value="KAF2771854.1"/>
    <property type="molecule type" value="Genomic_DNA"/>
</dbReference>
<evidence type="ECO:0000256" key="1">
    <source>
        <dbReference type="SAM" id="MobiDB-lite"/>
    </source>
</evidence>
<proteinExistence type="predicted"/>
<accession>A0A6G1LI65</accession>
<keyword evidence="3" id="KW-1185">Reference proteome</keyword>
<organism evidence="2 3">
    <name type="scientific">Teratosphaeria nubilosa</name>
    <dbReference type="NCBI Taxonomy" id="161662"/>
    <lineage>
        <taxon>Eukaryota</taxon>
        <taxon>Fungi</taxon>
        <taxon>Dikarya</taxon>
        <taxon>Ascomycota</taxon>
        <taxon>Pezizomycotina</taxon>
        <taxon>Dothideomycetes</taxon>
        <taxon>Dothideomycetidae</taxon>
        <taxon>Mycosphaerellales</taxon>
        <taxon>Teratosphaeriaceae</taxon>
        <taxon>Teratosphaeria</taxon>
    </lineage>
</organism>
<protein>
    <submittedName>
        <fullName evidence="2">Uncharacterized protein</fullName>
    </submittedName>
</protein>
<feature type="compositionally biased region" description="Low complexity" evidence="1">
    <location>
        <begin position="9"/>
        <end position="36"/>
    </location>
</feature>
<dbReference type="AlphaFoldDB" id="A0A6G1LI65"/>
<dbReference type="OrthoDB" id="10354677at2759"/>
<feature type="region of interest" description="Disordered" evidence="1">
    <location>
        <begin position="1"/>
        <end position="36"/>
    </location>
</feature>
<evidence type="ECO:0000313" key="2">
    <source>
        <dbReference type="EMBL" id="KAF2771854.1"/>
    </source>
</evidence>
<evidence type="ECO:0000313" key="3">
    <source>
        <dbReference type="Proteomes" id="UP000799436"/>
    </source>
</evidence>
<reference evidence="2" key="1">
    <citation type="journal article" date="2020" name="Stud. Mycol.">
        <title>101 Dothideomycetes genomes: a test case for predicting lifestyles and emergence of pathogens.</title>
        <authorList>
            <person name="Haridas S."/>
            <person name="Albert R."/>
            <person name="Binder M."/>
            <person name="Bloem J."/>
            <person name="Labutti K."/>
            <person name="Salamov A."/>
            <person name="Andreopoulos B."/>
            <person name="Baker S."/>
            <person name="Barry K."/>
            <person name="Bills G."/>
            <person name="Bluhm B."/>
            <person name="Cannon C."/>
            <person name="Castanera R."/>
            <person name="Culley D."/>
            <person name="Daum C."/>
            <person name="Ezra D."/>
            <person name="Gonzalez J."/>
            <person name="Henrissat B."/>
            <person name="Kuo A."/>
            <person name="Liang C."/>
            <person name="Lipzen A."/>
            <person name="Lutzoni F."/>
            <person name="Magnuson J."/>
            <person name="Mondo S."/>
            <person name="Nolan M."/>
            <person name="Ohm R."/>
            <person name="Pangilinan J."/>
            <person name="Park H.-J."/>
            <person name="Ramirez L."/>
            <person name="Alfaro M."/>
            <person name="Sun H."/>
            <person name="Tritt A."/>
            <person name="Yoshinaga Y."/>
            <person name="Zwiers L.-H."/>
            <person name="Turgeon B."/>
            <person name="Goodwin S."/>
            <person name="Spatafora J."/>
            <person name="Crous P."/>
            <person name="Grigoriev I."/>
        </authorList>
    </citation>
    <scope>NUCLEOTIDE SEQUENCE</scope>
    <source>
        <strain evidence="2">CBS 116005</strain>
    </source>
</reference>
<gene>
    <name evidence="2" type="ORF">EJ03DRAFT_10186</name>
</gene>
<sequence>MGNKYFRKPAAAAPTPTTTAMAKSTTASRSTRTTQSPTALKSLIKVNVCSHDGRVIKPSVDITALRRYSKEARLQIPPNSTTTDQSKTTVDFKLPKYIGYSMVTDEAVHDVCQFLENHRRDNDLPRFTKESLSGKDLHLVNAYALMRALGVPFSPFPLEKQICEIIRERPITANELAACWELLEDSHERILTTAVQSLTYFYRARKIGHEQNNAIEE</sequence>